<comment type="caution">
    <text evidence="1">The sequence shown here is derived from an EMBL/GenBank/DDBJ whole genome shotgun (WGS) entry which is preliminary data.</text>
</comment>
<sequence>MGIFIATPQHQQFESLGAILLHSLRVDFFINHYAIDRNSVTWNKLISGHNHGAAFGNGVLLYNLTVAELLIDQNGGGIGGQDLCRIDFEIGQHAVIDRGFCTRSGKH</sequence>
<protein>
    <submittedName>
        <fullName evidence="1">Uncharacterized protein</fullName>
    </submittedName>
</protein>
<dbReference type="EMBL" id="VSSQ01086455">
    <property type="protein sequence ID" value="MPN33784.1"/>
    <property type="molecule type" value="Genomic_DNA"/>
</dbReference>
<reference evidence="1" key="1">
    <citation type="submission" date="2019-08" db="EMBL/GenBank/DDBJ databases">
        <authorList>
            <person name="Kucharzyk K."/>
            <person name="Murdoch R.W."/>
            <person name="Higgins S."/>
            <person name="Loffler F."/>
        </authorList>
    </citation>
    <scope>NUCLEOTIDE SEQUENCE</scope>
</reference>
<dbReference type="AlphaFoldDB" id="A0A645HCG7"/>
<accession>A0A645HCG7</accession>
<gene>
    <name evidence="1" type="ORF">SDC9_181276</name>
</gene>
<proteinExistence type="predicted"/>
<name>A0A645HCG7_9ZZZZ</name>
<organism evidence="1">
    <name type="scientific">bioreactor metagenome</name>
    <dbReference type="NCBI Taxonomy" id="1076179"/>
    <lineage>
        <taxon>unclassified sequences</taxon>
        <taxon>metagenomes</taxon>
        <taxon>ecological metagenomes</taxon>
    </lineage>
</organism>
<evidence type="ECO:0000313" key="1">
    <source>
        <dbReference type="EMBL" id="MPN33784.1"/>
    </source>
</evidence>